<dbReference type="Pfam" id="PF07929">
    <property type="entry name" value="PRiA4_ORF3"/>
    <property type="match status" value="1"/>
</dbReference>
<evidence type="ECO:0000313" key="2">
    <source>
        <dbReference type="EMBL" id="OAI03575.1"/>
    </source>
</evidence>
<reference evidence="2 3" key="1">
    <citation type="submission" date="2016-03" db="EMBL/GenBank/DDBJ databases">
        <authorList>
            <person name="Ploux O."/>
        </authorList>
    </citation>
    <scope>NUCLEOTIDE SEQUENCE [LARGE SCALE GENOMIC DNA]</scope>
    <source>
        <strain evidence="2 3">R-45371</strain>
    </source>
</reference>
<dbReference type="RefSeq" id="WP_064036879.1">
    <property type="nucleotide sequence ID" value="NZ_LUUH01000055.1"/>
</dbReference>
<dbReference type="InterPro" id="IPR024047">
    <property type="entry name" value="MM3350-like_sf"/>
</dbReference>
<sequence>MTEQKPVRKKHASSTSQPCLYTLHIELRPNEIRPAVWRRLEVDGRVSLVKLHHFIQAAFGWSDSHLHQFKIREKIYTTPSPDDELEVHDECKAYLNRLLATNDTMLYRYDLGDNWEHLITVESVRDNLDNDPKGAAWVIDGARACPPEDVGGPEGYYEFLEILLSDPHSEEAQSLREWADGDFDPERFDRRLANAAIMRILFNRWGGK</sequence>
<dbReference type="PANTHER" id="PTHR41878">
    <property type="entry name" value="LEXA REPRESSOR-RELATED"/>
    <property type="match status" value="1"/>
</dbReference>
<dbReference type="SUPFAM" id="SSF159941">
    <property type="entry name" value="MM3350-like"/>
    <property type="match status" value="1"/>
</dbReference>
<dbReference type="Proteomes" id="UP000077763">
    <property type="component" value="Unassembled WGS sequence"/>
</dbReference>
<evidence type="ECO:0000259" key="1">
    <source>
        <dbReference type="Pfam" id="PF07929"/>
    </source>
</evidence>
<dbReference type="EMBL" id="LUUH01000055">
    <property type="protein sequence ID" value="OAI03575.1"/>
    <property type="molecule type" value="Genomic_DNA"/>
</dbReference>
<organism evidence="2 3">
    <name type="scientific">Methylomonas methanica</name>
    <dbReference type="NCBI Taxonomy" id="421"/>
    <lineage>
        <taxon>Bacteria</taxon>
        <taxon>Pseudomonadati</taxon>
        <taxon>Pseudomonadota</taxon>
        <taxon>Gammaproteobacteria</taxon>
        <taxon>Methylococcales</taxon>
        <taxon>Methylococcaceae</taxon>
        <taxon>Methylomonas</taxon>
    </lineage>
</organism>
<dbReference type="InterPro" id="IPR012912">
    <property type="entry name" value="Plasmid_pRiA4b_Orf3-like"/>
</dbReference>
<dbReference type="PANTHER" id="PTHR41878:SF1">
    <property type="entry name" value="TNPR PROTEIN"/>
    <property type="match status" value="1"/>
</dbReference>
<name>A0A177ME11_METMH</name>
<comment type="caution">
    <text evidence="2">The sequence shown here is derived from an EMBL/GenBank/DDBJ whole genome shotgun (WGS) entry which is preliminary data.</text>
</comment>
<gene>
    <name evidence="2" type="ORF">A1353_00270</name>
</gene>
<dbReference type="AlphaFoldDB" id="A0A177ME11"/>
<proteinExistence type="predicted"/>
<accession>A0A177ME11</accession>
<feature type="domain" description="Plasmid pRiA4b Orf3-like" evidence="1">
    <location>
        <begin position="21"/>
        <end position="190"/>
    </location>
</feature>
<protein>
    <recommendedName>
        <fullName evidence="1">Plasmid pRiA4b Orf3-like domain-containing protein</fullName>
    </recommendedName>
</protein>
<dbReference type="Gene3D" id="3.10.290.30">
    <property type="entry name" value="MM3350-like"/>
    <property type="match status" value="1"/>
</dbReference>
<evidence type="ECO:0000313" key="3">
    <source>
        <dbReference type="Proteomes" id="UP000077763"/>
    </source>
</evidence>